<evidence type="ECO:0000259" key="9">
    <source>
        <dbReference type="Pfam" id="PF16198"/>
    </source>
</evidence>
<dbReference type="EC" id="5.4.99.25" evidence="5"/>
<feature type="compositionally biased region" description="Basic and acidic residues" evidence="6">
    <location>
        <begin position="182"/>
        <end position="195"/>
    </location>
</feature>
<evidence type="ECO:0000256" key="5">
    <source>
        <dbReference type="HAMAP-Rule" id="MF_01080"/>
    </source>
</evidence>
<feature type="domain" description="tRNA pseudouridine synthase II TruB subfamily 2 C-terminal" evidence="8">
    <location>
        <begin position="297"/>
        <end position="353"/>
    </location>
</feature>
<dbReference type="Gene3D" id="3.30.2350.10">
    <property type="entry name" value="Pseudouridine synthase"/>
    <property type="match status" value="1"/>
</dbReference>
<name>H5UQL7_9MICO</name>
<dbReference type="InterPro" id="IPR015225">
    <property type="entry name" value="tRNA_psdUridine_synth_fam2_C"/>
</dbReference>
<evidence type="ECO:0000259" key="7">
    <source>
        <dbReference type="Pfam" id="PF01509"/>
    </source>
</evidence>
<dbReference type="OrthoDB" id="9802309at2"/>
<evidence type="ECO:0000259" key="8">
    <source>
        <dbReference type="Pfam" id="PF09142"/>
    </source>
</evidence>
<dbReference type="CDD" id="cd02573">
    <property type="entry name" value="PseudoU_synth_EcTruB"/>
    <property type="match status" value="1"/>
</dbReference>
<dbReference type="InterPro" id="IPR036974">
    <property type="entry name" value="PUA_sf"/>
</dbReference>
<dbReference type="RefSeq" id="WP_009481923.1">
    <property type="nucleotide sequence ID" value="NZ_BAFE01000030.1"/>
</dbReference>
<dbReference type="InterPro" id="IPR002501">
    <property type="entry name" value="PsdUridine_synth_N"/>
</dbReference>
<dbReference type="PROSITE" id="PS51257">
    <property type="entry name" value="PROKAR_LIPOPROTEIN"/>
    <property type="match status" value="1"/>
</dbReference>
<feature type="domain" description="tRNA pseudouridylate synthase B C-terminal" evidence="9">
    <location>
        <begin position="224"/>
        <end position="266"/>
    </location>
</feature>
<dbReference type="Proteomes" id="UP000004367">
    <property type="component" value="Unassembled WGS sequence"/>
</dbReference>
<keyword evidence="4 5" id="KW-0413">Isomerase</keyword>
<keyword evidence="11" id="KW-1185">Reference proteome</keyword>
<dbReference type="SUPFAM" id="SSF55120">
    <property type="entry name" value="Pseudouridine synthase"/>
    <property type="match status" value="1"/>
</dbReference>
<dbReference type="HAMAP" id="MF_01080">
    <property type="entry name" value="TruB_bact"/>
    <property type="match status" value="1"/>
</dbReference>
<dbReference type="GO" id="GO:0003723">
    <property type="term" value="F:RNA binding"/>
    <property type="evidence" value="ECO:0007669"/>
    <property type="project" value="InterPro"/>
</dbReference>
<dbReference type="eggNOG" id="COG0130">
    <property type="taxonomic scope" value="Bacteria"/>
</dbReference>
<accession>H5UQL7</accession>
<evidence type="ECO:0000256" key="6">
    <source>
        <dbReference type="SAM" id="MobiDB-lite"/>
    </source>
</evidence>
<comment type="catalytic activity">
    <reaction evidence="1 5">
        <text>uridine(55) in tRNA = pseudouridine(55) in tRNA</text>
        <dbReference type="Rhea" id="RHEA:42532"/>
        <dbReference type="Rhea" id="RHEA-COMP:10101"/>
        <dbReference type="Rhea" id="RHEA-COMP:10102"/>
        <dbReference type="ChEBI" id="CHEBI:65314"/>
        <dbReference type="ChEBI" id="CHEBI:65315"/>
        <dbReference type="EC" id="5.4.99.25"/>
    </reaction>
</comment>
<gene>
    <name evidence="5 10" type="primary">truB</name>
    <name evidence="10" type="ORF">MOPEL_032_00680</name>
</gene>
<protein>
    <recommendedName>
        <fullName evidence="5">tRNA pseudouridine synthase B</fullName>
        <ecNumber evidence="5">5.4.99.25</ecNumber>
    </recommendedName>
    <alternativeName>
        <fullName evidence="5">tRNA pseudouridine(55) synthase</fullName>
        <shortName evidence="5">Psi55 synthase</shortName>
    </alternativeName>
    <alternativeName>
        <fullName evidence="5">tRNA pseudouridylate synthase</fullName>
    </alternativeName>
    <alternativeName>
        <fullName evidence="5">tRNA-uridine isomerase</fullName>
    </alternativeName>
</protein>
<dbReference type="Pfam" id="PF09142">
    <property type="entry name" value="TruB_C"/>
    <property type="match status" value="1"/>
</dbReference>
<reference evidence="10 11" key="1">
    <citation type="submission" date="2012-02" db="EMBL/GenBank/DDBJ databases">
        <title>Whole genome shotgun sequence of Mobilicoccus pelagius NBRC 104925.</title>
        <authorList>
            <person name="Yoshida Y."/>
            <person name="Hosoyama A."/>
            <person name="Tsuchikane K."/>
            <person name="Katsumata H."/>
            <person name="Yamazaki S."/>
            <person name="Fujita N."/>
        </authorList>
    </citation>
    <scope>NUCLEOTIDE SEQUENCE [LARGE SCALE GENOMIC DNA]</scope>
    <source>
        <strain evidence="10 11">NBRC 104925</strain>
    </source>
</reference>
<dbReference type="PANTHER" id="PTHR13767:SF2">
    <property type="entry name" value="PSEUDOURIDYLATE SYNTHASE TRUB1"/>
    <property type="match status" value="1"/>
</dbReference>
<dbReference type="STRING" id="1089455.MOPEL_032_00680"/>
<evidence type="ECO:0000313" key="10">
    <source>
        <dbReference type="EMBL" id="GAB48025.1"/>
    </source>
</evidence>
<dbReference type="Pfam" id="PF01509">
    <property type="entry name" value="TruB_N"/>
    <property type="match status" value="1"/>
</dbReference>
<dbReference type="InterPro" id="IPR014780">
    <property type="entry name" value="tRNA_psdUridine_synth_TruB"/>
</dbReference>
<feature type="active site" description="Nucleophile" evidence="5">
    <location>
        <position position="47"/>
    </location>
</feature>
<feature type="region of interest" description="Disordered" evidence="6">
    <location>
        <begin position="169"/>
        <end position="201"/>
    </location>
</feature>
<evidence type="ECO:0000256" key="2">
    <source>
        <dbReference type="ARBA" id="ARBA00005642"/>
    </source>
</evidence>
<dbReference type="EMBL" id="BAFE01000030">
    <property type="protein sequence ID" value="GAB48025.1"/>
    <property type="molecule type" value="Genomic_DNA"/>
</dbReference>
<dbReference type="AlphaFoldDB" id="H5UQL7"/>
<dbReference type="GO" id="GO:0031119">
    <property type="term" value="P:tRNA pseudouridine synthesis"/>
    <property type="evidence" value="ECO:0007669"/>
    <property type="project" value="UniProtKB-UniRule"/>
</dbReference>
<keyword evidence="3 5" id="KW-0819">tRNA processing</keyword>
<feature type="domain" description="Pseudouridine synthase II N-terminal" evidence="7">
    <location>
        <begin position="32"/>
        <end position="167"/>
    </location>
</feature>
<comment type="caution">
    <text evidence="10">The sequence shown here is derived from an EMBL/GenBank/DDBJ whole genome shotgun (WGS) entry which is preliminary data.</text>
</comment>
<comment type="similarity">
    <text evidence="2 5">Belongs to the pseudouridine synthase TruB family. Type 1 subfamily.</text>
</comment>
<comment type="function">
    <text evidence="5">Responsible for synthesis of pseudouridine from uracil-55 in the psi GC loop of transfer RNAs.</text>
</comment>
<evidence type="ECO:0000256" key="1">
    <source>
        <dbReference type="ARBA" id="ARBA00000385"/>
    </source>
</evidence>
<dbReference type="InterPro" id="IPR020103">
    <property type="entry name" value="PsdUridine_synth_cat_dom_sf"/>
</dbReference>
<dbReference type="SUPFAM" id="SSF88697">
    <property type="entry name" value="PUA domain-like"/>
    <property type="match status" value="1"/>
</dbReference>
<dbReference type="PANTHER" id="PTHR13767">
    <property type="entry name" value="TRNA-PSEUDOURIDINE SYNTHASE"/>
    <property type="match status" value="1"/>
</dbReference>
<evidence type="ECO:0000256" key="3">
    <source>
        <dbReference type="ARBA" id="ARBA00022694"/>
    </source>
</evidence>
<evidence type="ECO:0000256" key="4">
    <source>
        <dbReference type="ARBA" id="ARBA00023235"/>
    </source>
</evidence>
<sequence length="359" mass="37241">MARAIDPTVGDGLLVVDKPAGWTSHQVVGACRRLAGTRKVGHAGTLDPMATGVLVVGVNKATRLLTYLVGADKTYSATIRLGVATMTDDAEGVATAVAPAGAVDALTDEALDAAVGDLTGDLTQVPSTVSAIKIDGRRAYARARSGEDVALAGRPVRVSQFDVLDRRRGTAIPPQEEADDPSAVHRRDRGEERVEIPTSDVPADPVPVLDLDVEVTVSSGTYVRALARDLGRALGVGGHLTALRRTRVGGIDLAVAHTMDELESARAAGVPRDAPEARPGTSGLPLVSLEDAARASMPMRDLDAEEARLVSNGVRIPSAEPGRDGPVAAFAPDGTLVAILDESSERVMPEVVFTAPAPT</sequence>
<dbReference type="GO" id="GO:1990481">
    <property type="term" value="P:mRNA pseudouridine synthesis"/>
    <property type="evidence" value="ECO:0007669"/>
    <property type="project" value="TreeGrafter"/>
</dbReference>
<dbReference type="GO" id="GO:0160148">
    <property type="term" value="F:tRNA pseudouridine(55) synthase activity"/>
    <property type="evidence" value="ECO:0007669"/>
    <property type="project" value="UniProtKB-EC"/>
</dbReference>
<dbReference type="Pfam" id="PF16198">
    <property type="entry name" value="TruB_C_2"/>
    <property type="match status" value="1"/>
</dbReference>
<dbReference type="InterPro" id="IPR032819">
    <property type="entry name" value="TruB_C"/>
</dbReference>
<organism evidence="10 11">
    <name type="scientific">Mobilicoccus pelagius NBRC 104925</name>
    <dbReference type="NCBI Taxonomy" id="1089455"/>
    <lineage>
        <taxon>Bacteria</taxon>
        <taxon>Bacillati</taxon>
        <taxon>Actinomycetota</taxon>
        <taxon>Actinomycetes</taxon>
        <taxon>Micrococcales</taxon>
        <taxon>Dermatophilaceae</taxon>
        <taxon>Mobilicoccus</taxon>
    </lineage>
</organism>
<dbReference type="NCBIfam" id="TIGR00431">
    <property type="entry name" value="TruB"/>
    <property type="match status" value="1"/>
</dbReference>
<dbReference type="Gene3D" id="2.30.130.10">
    <property type="entry name" value="PUA domain"/>
    <property type="match status" value="1"/>
</dbReference>
<proteinExistence type="inferred from homology"/>
<evidence type="ECO:0000313" key="11">
    <source>
        <dbReference type="Proteomes" id="UP000004367"/>
    </source>
</evidence>
<dbReference type="InterPro" id="IPR015947">
    <property type="entry name" value="PUA-like_sf"/>
</dbReference>